<keyword evidence="5" id="KW-0812">Transmembrane</keyword>
<evidence type="ECO:0000256" key="1">
    <source>
        <dbReference type="ARBA" id="ARBA00004442"/>
    </source>
</evidence>
<dbReference type="PANTHER" id="PTHR30026:SF20">
    <property type="entry name" value="OUTER MEMBRANE PROTEIN TOLC"/>
    <property type="match status" value="1"/>
</dbReference>
<organism evidence="9 10">
    <name type="scientific">Arcticibacter tournemirensis</name>
    <dbReference type="NCBI Taxonomy" id="699437"/>
    <lineage>
        <taxon>Bacteria</taxon>
        <taxon>Pseudomonadati</taxon>
        <taxon>Bacteroidota</taxon>
        <taxon>Sphingobacteriia</taxon>
        <taxon>Sphingobacteriales</taxon>
        <taxon>Sphingobacteriaceae</taxon>
        <taxon>Arcticibacter</taxon>
    </lineage>
</organism>
<keyword evidence="3" id="KW-0813">Transport</keyword>
<proteinExistence type="inferred from homology"/>
<keyword evidence="6" id="KW-0472">Membrane</keyword>
<dbReference type="Pfam" id="PF02321">
    <property type="entry name" value="OEP"/>
    <property type="match status" value="1"/>
</dbReference>
<dbReference type="AlphaFoldDB" id="A0A4Q0MF81"/>
<comment type="caution">
    <text evidence="9">The sequence shown here is derived from an EMBL/GenBank/DDBJ whole genome shotgun (WGS) entry which is preliminary data.</text>
</comment>
<comment type="similarity">
    <text evidence="2">Belongs to the outer membrane factor (OMF) (TC 1.B.17) family.</text>
</comment>
<gene>
    <name evidence="9" type="ORF">EKH83_03980</name>
</gene>
<evidence type="ECO:0000313" key="9">
    <source>
        <dbReference type="EMBL" id="RXF71853.1"/>
    </source>
</evidence>
<evidence type="ECO:0000256" key="5">
    <source>
        <dbReference type="ARBA" id="ARBA00022692"/>
    </source>
</evidence>
<evidence type="ECO:0000256" key="6">
    <source>
        <dbReference type="ARBA" id="ARBA00023136"/>
    </source>
</evidence>
<evidence type="ECO:0000256" key="2">
    <source>
        <dbReference type="ARBA" id="ARBA00007613"/>
    </source>
</evidence>
<dbReference type="InterPro" id="IPR003423">
    <property type="entry name" value="OMP_efflux"/>
</dbReference>
<feature type="chain" id="PRO_5020726138" evidence="8">
    <location>
        <begin position="38"/>
        <end position="457"/>
    </location>
</feature>
<dbReference type="InterPro" id="IPR051906">
    <property type="entry name" value="TolC-like"/>
</dbReference>
<evidence type="ECO:0000256" key="4">
    <source>
        <dbReference type="ARBA" id="ARBA00022452"/>
    </source>
</evidence>
<protein>
    <submittedName>
        <fullName evidence="9">TolC family protein</fullName>
    </submittedName>
</protein>
<dbReference type="Gene3D" id="1.20.1600.10">
    <property type="entry name" value="Outer membrane efflux proteins (OEP)"/>
    <property type="match status" value="1"/>
</dbReference>
<accession>A0A4Q0MF81</accession>
<name>A0A4Q0MF81_9SPHI</name>
<dbReference type="PANTHER" id="PTHR30026">
    <property type="entry name" value="OUTER MEMBRANE PROTEIN TOLC"/>
    <property type="match status" value="1"/>
</dbReference>
<keyword evidence="8" id="KW-0732">Signal</keyword>
<evidence type="ECO:0000256" key="7">
    <source>
        <dbReference type="ARBA" id="ARBA00023237"/>
    </source>
</evidence>
<comment type="subcellular location">
    <subcellularLocation>
        <location evidence="1">Cell outer membrane</location>
    </subcellularLocation>
</comment>
<dbReference type="Proteomes" id="UP000290848">
    <property type="component" value="Unassembled WGS sequence"/>
</dbReference>
<keyword evidence="4" id="KW-1134">Transmembrane beta strand</keyword>
<dbReference type="EMBL" id="RXOC01000002">
    <property type="protein sequence ID" value="RXF71853.1"/>
    <property type="molecule type" value="Genomic_DNA"/>
</dbReference>
<dbReference type="GO" id="GO:0015288">
    <property type="term" value="F:porin activity"/>
    <property type="evidence" value="ECO:0007669"/>
    <property type="project" value="TreeGrafter"/>
</dbReference>
<evidence type="ECO:0000313" key="10">
    <source>
        <dbReference type="Proteomes" id="UP000290848"/>
    </source>
</evidence>
<evidence type="ECO:0000256" key="8">
    <source>
        <dbReference type="SAM" id="SignalP"/>
    </source>
</evidence>
<dbReference type="GO" id="GO:0015562">
    <property type="term" value="F:efflux transmembrane transporter activity"/>
    <property type="evidence" value="ECO:0007669"/>
    <property type="project" value="InterPro"/>
</dbReference>
<reference evidence="9 10" key="1">
    <citation type="submission" date="2018-12" db="EMBL/GenBank/DDBJ databases">
        <title>The Draft Genome Sequence of the Soil Bacterium Pedobacter tournemirensis R1.</title>
        <authorList>
            <person name="He J."/>
        </authorList>
    </citation>
    <scope>NUCLEOTIDE SEQUENCE [LARGE SCALE GENOMIC DNA]</scope>
    <source>
        <strain evidence="9 10">R1</strain>
    </source>
</reference>
<evidence type="ECO:0000256" key="3">
    <source>
        <dbReference type="ARBA" id="ARBA00022448"/>
    </source>
</evidence>
<sequence length="457" mass="51116">MNHSYQKLKKGIFRIIRKNMRKTLLIILFFGSLGASAQSSRTITVDEAIRLGIENSKALKVSQSRIDEAVSRFNQAKDRALPTASASYAFSHANFLSGKFELPGSTNEPLDLPSKADAFIGTLSVQETIFAGNKLKYAKESTDLLTSIARLDADKQKDNIAYNIITACYNLYKVEQSQKVVEQNLQAVDQQIKQAQQFFSQGLVTKNDVLRFQLQKNNIQLTGVDLETNKKIVNYNLDILLGLPENTELEIKEFGFPATSPAALVSLIDTALNNREEIKDYVLRSQLAETNIKTVKADLMPTLSATGSMYYINPTGKFVPKANTFLAPVSVGATLAWSIDRLWTNKHKVSEAQIQKNEAEIGKGITTDNVKTEVNQDYQNFTRSVERIKILENSIQQAAENDRILESKYRNNIASVTDRIDAQTQLFQSQINLELAKADAGLAWYTLRKSTGTIKQR</sequence>
<dbReference type="GO" id="GO:0009279">
    <property type="term" value="C:cell outer membrane"/>
    <property type="evidence" value="ECO:0007669"/>
    <property type="project" value="UniProtKB-SubCell"/>
</dbReference>
<keyword evidence="7" id="KW-0998">Cell outer membrane</keyword>
<dbReference type="GO" id="GO:1990281">
    <property type="term" value="C:efflux pump complex"/>
    <property type="evidence" value="ECO:0007669"/>
    <property type="project" value="TreeGrafter"/>
</dbReference>
<dbReference type="SUPFAM" id="SSF56954">
    <property type="entry name" value="Outer membrane efflux proteins (OEP)"/>
    <property type="match status" value="1"/>
</dbReference>
<feature type="signal peptide" evidence="8">
    <location>
        <begin position="1"/>
        <end position="37"/>
    </location>
</feature>